<evidence type="ECO:0000313" key="7">
    <source>
        <dbReference type="Proteomes" id="UP000257084"/>
    </source>
</evidence>
<dbReference type="NCBIfam" id="TIGR01067">
    <property type="entry name" value="rplN_bact"/>
    <property type="match status" value="1"/>
</dbReference>
<accession>A0A346E0P0</accession>
<dbReference type="Pfam" id="PF00238">
    <property type="entry name" value="Ribosomal_L14"/>
    <property type="match status" value="1"/>
</dbReference>
<dbReference type="InterPro" id="IPR036853">
    <property type="entry name" value="Ribosomal_uL14_sf"/>
</dbReference>
<comment type="function">
    <text evidence="3 5">Binds to 23S rRNA. Forms part of two intersubunit bridges in the 70S ribosome.</text>
</comment>
<evidence type="ECO:0000256" key="2">
    <source>
        <dbReference type="ARBA" id="ARBA00023274"/>
    </source>
</evidence>
<dbReference type="KEGG" id="vfg:C9I84_163"/>
<dbReference type="AlphaFoldDB" id="A0A346E0P0"/>
<dbReference type="InterPro" id="IPR005745">
    <property type="entry name" value="Ribosomal_uL14_bac-type"/>
</dbReference>
<name>A0A346E0P0_9PROT</name>
<reference evidence="6 7" key="1">
    <citation type="submission" date="2018-03" db="EMBL/GenBank/DDBJ databases">
        <title>A parallel universe: an anciently diverged bacterial symbiosis in a Hawaiian planthopper (Hemiptera: Cixiidae) reveals rearranged nutritional responsibilities.</title>
        <authorList>
            <person name="Bennett G."/>
            <person name="Mao M."/>
        </authorList>
    </citation>
    <scope>NUCLEOTIDE SEQUENCE [LARGE SCALE GENOMIC DNA]</scope>
    <source>
        <strain evidence="6 7">OLIH</strain>
    </source>
</reference>
<dbReference type="GO" id="GO:0070180">
    <property type="term" value="F:large ribosomal subunit rRNA binding"/>
    <property type="evidence" value="ECO:0007669"/>
    <property type="project" value="TreeGrafter"/>
</dbReference>
<keyword evidence="2 3" id="KW-0687">Ribonucleoprotein</keyword>
<dbReference type="CDD" id="cd00337">
    <property type="entry name" value="Ribosomal_uL14"/>
    <property type="match status" value="1"/>
</dbReference>
<dbReference type="GO" id="GO:0003735">
    <property type="term" value="F:structural constituent of ribosome"/>
    <property type="evidence" value="ECO:0007669"/>
    <property type="project" value="InterPro"/>
</dbReference>
<comment type="subunit">
    <text evidence="3">Part of the 50S ribosomal subunit. Forms a cluster with proteins L3 and L19. In the 70S ribosome, L14 and L19 interact and together make contacts with the 16S rRNA in bridges B5 and B8.</text>
</comment>
<evidence type="ECO:0000256" key="5">
    <source>
        <dbReference type="RuleBase" id="RU003950"/>
    </source>
</evidence>
<sequence length="132" mass="15006">MFKKDMIQQGSVLFVSDNTGVKKVNCIKVLGSSKKRYARIGDILKISIICTNSKKHKKGDIYNSVLVNTKYNLVRPDGTRIRFFKNSVVLLDEKYDLIGTRILDPLPRELTLIKNGKYTFINKIASLSPEII</sequence>
<keyword evidence="7" id="KW-1185">Reference proteome</keyword>
<dbReference type="Gene3D" id="2.40.150.20">
    <property type="entry name" value="Ribosomal protein L14"/>
    <property type="match status" value="1"/>
</dbReference>
<comment type="similarity">
    <text evidence="3 4">Belongs to the universal ribosomal protein uL14 family.</text>
</comment>
<dbReference type="EMBL" id="CP028360">
    <property type="protein sequence ID" value="AXN02545.1"/>
    <property type="molecule type" value="Genomic_DNA"/>
</dbReference>
<dbReference type="SUPFAM" id="SSF50193">
    <property type="entry name" value="Ribosomal protein L14"/>
    <property type="match status" value="1"/>
</dbReference>
<keyword evidence="3 5" id="KW-0699">rRNA-binding</keyword>
<keyword evidence="3 5" id="KW-0694">RNA-binding</keyword>
<evidence type="ECO:0000256" key="4">
    <source>
        <dbReference type="RuleBase" id="RU003949"/>
    </source>
</evidence>
<dbReference type="GO" id="GO:0006412">
    <property type="term" value="P:translation"/>
    <property type="evidence" value="ECO:0007669"/>
    <property type="project" value="UniProtKB-UniRule"/>
</dbReference>
<dbReference type="PANTHER" id="PTHR11761:SF3">
    <property type="entry name" value="LARGE RIBOSOMAL SUBUNIT PROTEIN UL14M"/>
    <property type="match status" value="1"/>
</dbReference>
<dbReference type="SMART" id="SM01374">
    <property type="entry name" value="Ribosomal_L14"/>
    <property type="match status" value="1"/>
</dbReference>
<protein>
    <recommendedName>
        <fullName evidence="3">Large ribosomal subunit protein uL14</fullName>
    </recommendedName>
</protein>
<evidence type="ECO:0000256" key="1">
    <source>
        <dbReference type="ARBA" id="ARBA00022980"/>
    </source>
</evidence>
<evidence type="ECO:0000256" key="3">
    <source>
        <dbReference type="HAMAP-Rule" id="MF_01367"/>
    </source>
</evidence>
<dbReference type="GO" id="GO:0022625">
    <property type="term" value="C:cytosolic large ribosomal subunit"/>
    <property type="evidence" value="ECO:0007669"/>
    <property type="project" value="TreeGrafter"/>
</dbReference>
<dbReference type="HAMAP" id="MF_01367">
    <property type="entry name" value="Ribosomal_uL14"/>
    <property type="match status" value="1"/>
</dbReference>
<organism evidence="6 7">
    <name type="scientific">Candidatus Vidania fulgoroideorum</name>
    <dbReference type="NCBI Taxonomy" id="881286"/>
    <lineage>
        <taxon>Bacteria</taxon>
        <taxon>Pseudomonadati</taxon>
        <taxon>Pseudomonadota</taxon>
        <taxon>Betaproteobacteria</taxon>
        <taxon>Candidatus Vidania</taxon>
    </lineage>
</organism>
<evidence type="ECO:0000313" key="6">
    <source>
        <dbReference type="EMBL" id="AXN02545.1"/>
    </source>
</evidence>
<dbReference type="Proteomes" id="UP000257084">
    <property type="component" value="Chromosome"/>
</dbReference>
<dbReference type="PANTHER" id="PTHR11761">
    <property type="entry name" value="50S/60S RIBOSOMAL PROTEIN L14/L23"/>
    <property type="match status" value="1"/>
</dbReference>
<gene>
    <name evidence="3" type="primary">rplN</name>
    <name evidence="6" type="ORF">C9I84_163</name>
</gene>
<dbReference type="InterPro" id="IPR000218">
    <property type="entry name" value="Ribosomal_uL14"/>
</dbReference>
<proteinExistence type="inferred from homology"/>
<keyword evidence="1 3" id="KW-0689">Ribosomal protein</keyword>